<dbReference type="InterPro" id="IPR052357">
    <property type="entry name" value="Orn_Lys_Arg_decarboxylase-I"/>
</dbReference>
<evidence type="ECO:0000256" key="2">
    <source>
        <dbReference type="ARBA" id="ARBA00022898"/>
    </source>
</evidence>
<evidence type="ECO:0000256" key="1">
    <source>
        <dbReference type="ARBA" id="ARBA00001933"/>
    </source>
</evidence>
<proteinExistence type="predicted"/>
<dbReference type="InterPro" id="IPR000310">
    <property type="entry name" value="Orn/Lys/Arg_deCO2ase_major_dom"/>
</dbReference>
<keyword evidence="4" id="KW-0032">Aminotransferase</keyword>
<dbReference type="EMBL" id="JACOQK010000001">
    <property type="protein sequence ID" value="MBC5786437.1"/>
    <property type="molecule type" value="Genomic_DNA"/>
</dbReference>
<dbReference type="Pfam" id="PF01276">
    <property type="entry name" value="OKR_DC_1"/>
    <property type="match status" value="1"/>
</dbReference>
<feature type="domain" description="Orn/Lys/Arg decarboxylases family 1 pyridoxal-P attachment site" evidence="3">
    <location>
        <begin position="4"/>
        <end position="268"/>
    </location>
</feature>
<evidence type="ECO:0000259" key="3">
    <source>
        <dbReference type="Pfam" id="PF01276"/>
    </source>
</evidence>
<keyword evidence="2" id="KW-0663">Pyridoxal phosphate</keyword>
<dbReference type="InterPro" id="IPR015424">
    <property type="entry name" value="PyrdxlP-dep_Trfase"/>
</dbReference>
<dbReference type="PANTHER" id="PTHR43277">
    <property type="entry name" value="ARGININE DECARBOXYLASE"/>
    <property type="match status" value="1"/>
</dbReference>
<reference evidence="4 5" key="1">
    <citation type="submission" date="2020-08" db="EMBL/GenBank/DDBJ databases">
        <title>Genome public.</title>
        <authorList>
            <person name="Liu C."/>
            <person name="Sun Q."/>
        </authorList>
    </citation>
    <scope>NUCLEOTIDE SEQUENCE [LARGE SCALE GENOMIC DNA]</scope>
    <source>
        <strain evidence="4 5">NSJ-27</strain>
    </source>
</reference>
<sequence>MGELTKLIETYCKNKITRFHMPGHKGNAPILKKLGAPYDITEIKDADVLFYADSVLARLEDRYSDLYQSTTVLSAGGSTLCIQAMLALAKHQGDSILAARNSHVAFINTCALLDLKPIWITPDYDSSTGLLQQPTANQIELALQQNPQVHTVYITSPDYMGLMADISAISKVCHQHQAKLIVDSAHGAHLKFTSEDLHPITLGADLCCCSAHKTLPVLTGGALLHAKGYSSTELKSKMALFGSTSPSYLILQSLDYCADYLEQQAKEDFQQLEEEREYIVSICQQNNLKLLGQDPTKWTVDGFTVGQTGGQLTEHFREYKIEPEYTNYDHTVFMVSPFNSSTDFARLDAAINSVTKKTPLQHATFSFPESIQLLTPREAVFSATESLSIFDAIGKVCAENKITCPPGIPIITAGEQLTYQHCDLLKNSGILTINVVK</sequence>
<dbReference type="Gene3D" id="3.40.640.10">
    <property type="entry name" value="Type I PLP-dependent aspartate aminotransferase-like (Major domain)"/>
    <property type="match status" value="1"/>
</dbReference>
<comment type="caution">
    <text evidence="4">The sequence shown here is derived from an EMBL/GenBank/DDBJ whole genome shotgun (WGS) entry which is preliminary data.</text>
</comment>
<dbReference type="Gene3D" id="3.90.100.10">
    <property type="entry name" value="Orn/Lys/Arg decarboxylase, C-terminal domain"/>
    <property type="match status" value="1"/>
</dbReference>
<accession>A0ABR7IMT8</accession>
<organism evidence="4 5">
    <name type="scientific">Clostridium facile</name>
    <dbReference type="NCBI Taxonomy" id="2763035"/>
    <lineage>
        <taxon>Bacteria</taxon>
        <taxon>Bacillati</taxon>
        <taxon>Bacillota</taxon>
        <taxon>Clostridia</taxon>
        <taxon>Eubacteriales</taxon>
        <taxon>Clostridiaceae</taxon>
        <taxon>Clostridium</taxon>
    </lineage>
</organism>
<evidence type="ECO:0000313" key="5">
    <source>
        <dbReference type="Proteomes" id="UP000649151"/>
    </source>
</evidence>
<evidence type="ECO:0000313" key="4">
    <source>
        <dbReference type="EMBL" id="MBC5786437.1"/>
    </source>
</evidence>
<dbReference type="SUPFAM" id="SSF53383">
    <property type="entry name" value="PLP-dependent transferases"/>
    <property type="match status" value="1"/>
</dbReference>
<gene>
    <name evidence="4" type="ORF">H8Z77_00130</name>
</gene>
<comment type="cofactor">
    <cofactor evidence="1">
        <name>pyridoxal 5'-phosphate</name>
        <dbReference type="ChEBI" id="CHEBI:597326"/>
    </cofactor>
</comment>
<keyword evidence="4" id="KW-0808">Transferase</keyword>
<dbReference type="GO" id="GO:0008483">
    <property type="term" value="F:transaminase activity"/>
    <property type="evidence" value="ECO:0007669"/>
    <property type="project" value="UniProtKB-KW"/>
</dbReference>
<dbReference type="InterPro" id="IPR015421">
    <property type="entry name" value="PyrdxlP-dep_Trfase_major"/>
</dbReference>
<keyword evidence="5" id="KW-1185">Reference proteome</keyword>
<protein>
    <submittedName>
        <fullName evidence="4">Aminotransferase class I/II-fold pyridoxal phosphate-dependent enzyme</fullName>
    </submittedName>
</protein>
<dbReference type="PANTHER" id="PTHR43277:SF4">
    <property type="entry name" value="ARGININE DECARBOXYLASE"/>
    <property type="match status" value="1"/>
</dbReference>
<dbReference type="RefSeq" id="WP_186995786.1">
    <property type="nucleotide sequence ID" value="NZ_JACOQK010000001.1"/>
</dbReference>
<name>A0ABR7IMT8_9CLOT</name>
<dbReference type="Proteomes" id="UP000649151">
    <property type="component" value="Unassembled WGS sequence"/>
</dbReference>